<keyword evidence="10" id="KW-0106">Calcium</keyword>
<dbReference type="PROSITE" id="PS50222">
    <property type="entry name" value="EF_HAND_2"/>
    <property type="match status" value="1"/>
</dbReference>
<dbReference type="InterPro" id="IPR050205">
    <property type="entry name" value="CDPK_Ser/Thr_kinases"/>
</dbReference>
<dbReference type="PROSITE" id="PS50011">
    <property type="entry name" value="PROTEIN_KINASE_DOM"/>
    <property type="match status" value="1"/>
</dbReference>
<dbReference type="SUPFAM" id="SSF56112">
    <property type="entry name" value="Protein kinase-like (PK-like)"/>
    <property type="match status" value="1"/>
</dbReference>
<dbReference type="FunFam" id="3.30.200.20:FF:000004">
    <property type="entry name" value="Calcium-dependent protein kinase 1"/>
    <property type="match status" value="1"/>
</dbReference>
<dbReference type="OMA" id="DHPLKPQ"/>
<evidence type="ECO:0000256" key="9">
    <source>
        <dbReference type="ARBA" id="ARBA00022777"/>
    </source>
</evidence>
<dbReference type="PROSITE" id="PS00108">
    <property type="entry name" value="PROTEIN_KINASE_ST"/>
    <property type="match status" value="1"/>
</dbReference>
<evidence type="ECO:0000259" key="19">
    <source>
        <dbReference type="PROSITE" id="PS50222"/>
    </source>
</evidence>
<dbReference type="GO" id="GO:0005524">
    <property type="term" value="F:ATP binding"/>
    <property type="evidence" value="ECO:0007669"/>
    <property type="project" value="UniProtKB-UniRule"/>
</dbReference>
<dbReference type="GO" id="GO:0004674">
    <property type="term" value="F:protein serine/threonine kinase activity"/>
    <property type="evidence" value="ECO:0007669"/>
    <property type="project" value="UniProtKB-KW"/>
</dbReference>
<dbReference type="SMART" id="SM00220">
    <property type="entry name" value="S_TKc"/>
    <property type="match status" value="1"/>
</dbReference>
<comment type="catalytic activity">
    <reaction evidence="14">
        <text>L-seryl-[protein] + ATP = O-phospho-L-seryl-[protein] + ADP + H(+)</text>
        <dbReference type="Rhea" id="RHEA:17989"/>
        <dbReference type="Rhea" id="RHEA-COMP:9863"/>
        <dbReference type="Rhea" id="RHEA-COMP:11604"/>
        <dbReference type="ChEBI" id="CHEBI:15378"/>
        <dbReference type="ChEBI" id="CHEBI:29999"/>
        <dbReference type="ChEBI" id="CHEBI:30616"/>
        <dbReference type="ChEBI" id="CHEBI:83421"/>
        <dbReference type="ChEBI" id="CHEBI:456216"/>
        <dbReference type="EC" id="2.7.11.1"/>
    </reaction>
</comment>
<evidence type="ECO:0000256" key="14">
    <source>
        <dbReference type="ARBA" id="ARBA00048679"/>
    </source>
</evidence>
<keyword evidence="21" id="KW-1185">Reference proteome</keyword>
<dbReference type="CDD" id="cd05117">
    <property type="entry name" value="STKc_CAMK"/>
    <property type="match status" value="1"/>
</dbReference>
<proteinExistence type="inferred from homology"/>
<keyword evidence="9" id="KW-0418">Kinase</keyword>
<dbReference type="EC" id="2.7.11.1" evidence="2"/>
<dbReference type="eggNOG" id="KOG0032">
    <property type="taxonomic scope" value="Eukaryota"/>
</dbReference>
<evidence type="ECO:0000256" key="13">
    <source>
        <dbReference type="ARBA" id="ARBA00047899"/>
    </source>
</evidence>
<evidence type="ECO:0000259" key="18">
    <source>
        <dbReference type="PROSITE" id="PS50011"/>
    </source>
</evidence>
<keyword evidence="4" id="KW-0597">Phosphoprotein</keyword>
<evidence type="ECO:0000256" key="11">
    <source>
        <dbReference type="ARBA" id="ARBA00022840"/>
    </source>
</evidence>
<dbReference type="InterPro" id="IPR017441">
    <property type="entry name" value="Protein_kinase_ATP_BS"/>
</dbReference>
<dbReference type="OrthoDB" id="40902at2759"/>
<feature type="domain" description="Protein kinase" evidence="18">
    <location>
        <begin position="99"/>
        <end position="357"/>
    </location>
</feature>
<dbReference type="InterPro" id="IPR008271">
    <property type="entry name" value="Ser/Thr_kinase_AS"/>
</dbReference>
<comment type="catalytic activity">
    <reaction evidence="13">
        <text>L-threonyl-[protein] + ATP = O-phospho-L-threonyl-[protein] + ADP + H(+)</text>
        <dbReference type="Rhea" id="RHEA:46608"/>
        <dbReference type="Rhea" id="RHEA-COMP:11060"/>
        <dbReference type="Rhea" id="RHEA-COMP:11605"/>
        <dbReference type="ChEBI" id="CHEBI:15378"/>
        <dbReference type="ChEBI" id="CHEBI:30013"/>
        <dbReference type="ChEBI" id="CHEBI:30616"/>
        <dbReference type="ChEBI" id="CHEBI:61977"/>
        <dbReference type="ChEBI" id="CHEBI:456216"/>
        <dbReference type="EC" id="2.7.11.1"/>
    </reaction>
</comment>
<feature type="region of interest" description="Disordered" evidence="17">
    <location>
        <begin position="1"/>
        <end position="65"/>
    </location>
</feature>
<evidence type="ECO:0000256" key="2">
    <source>
        <dbReference type="ARBA" id="ARBA00012513"/>
    </source>
</evidence>
<sequence>MDHPLKPQLEDKPPQQMLMLKDDDKPMIEDTKSLEEKAREESERRRKYNEEEAEKKKRAAGIACGNSKRKAHNVRRLMSAGLLAESVLLTKTGHLKEYYNLGSKLGHGQFGTTFVCIEKGTGEEYACKSIPKRKLESEEDVEDVRREIEIMKHLFGQPNVISIKGAYEDSVAVHMVMELCRGGELFDRIVERGHYSEKKAAHLAKVILGVVQTCHCSGVMHRDLKPENFLFVDDHEDSPLKAIDFGLSMFLIPGENFTDVVGSPYYIAPEVLNKNYGREADIWSAGVMIYVLLSGSAPFWGETEEEIFNEVLQGELDLSSDPWPQVSESGKDLIRKMLERNPKQRLTAQQVLCHPWIRDEGNAPDTPLDTTVLSRLKKFSATDKLKKMALRVIAERLSEEEIQGLRDAFKTIDSEKSGRVTFKELKGVLERFNANLDNSDINSLLQTPTDVHLEDTVDYEEFVGAIIRLKQIQDEDAKDCLDSSAKV</sequence>
<evidence type="ECO:0000313" key="20">
    <source>
        <dbReference type="EMBL" id="KFK36482.1"/>
    </source>
</evidence>
<dbReference type="PROSITE" id="PS00107">
    <property type="entry name" value="PROTEIN_KINASE_ATP"/>
    <property type="match status" value="1"/>
</dbReference>
<evidence type="ECO:0000256" key="3">
    <source>
        <dbReference type="ARBA" id="ARBA00022527"/>
    </source>
</evidence>
<reference evidence="21" key="1">
    <citation type="journal article" date="2015" name="Nat. Plants">
        <title>Genome expansion of Arabis alpina linked with retrotransposition and reduced symmetric DNA methylation.</title>
        <authorList>
            <person name="Willing E.M."/>
            <person name="Rawat V."/>
            <person name="Mandakova T."/>
            <person name="Maumus F."/>
            <person name="James G.V."/>
            <person name="Nordstroem K.J."/>
            <person name="Becker C."/>
            <person name="Warthmann N."/>
            <person name="Chica C."/>
            <person name="Szarzynska B."/>
            <person name="Zytnicki M."/>
            <person name="Albani M.C."/>
            <person name="Kiefer C."/>
            <person name="Bergonzi S."/>
            <person name="Castaings L."/>
            <person name="Mateos J.L."/>
            <person name="Berns M.C."/>
            <person name="Bujdoso N."/>
            <person name="Piofczyk T."/>
            <person name="de Lorenzo L."/>
            <person name="Barrero-Sicilia C."/>
            <person name="Mateos I."/>
            <person name="Piednoel M."/>
            <person name="Hagmann J."/>
            <person name="Chen-Min-Tao R."/>
            <person name="Iglesias-Fernandez R."/>
            <person name="Schuster S.C."/>
            <person name="Alonso-Blanco C."/>
            <person name="Roudier F."/>
            <person name="Carbonero P."/>
            <person name="Paz-Ares J."/>
            <person name="Davis S.J."/>
            <person name="Pecinka A."/>
            <person name="Quesneville H."/>
            <person name="Colot V."/>
            <person name="Lysak M.A."/>
            <person name="Weigel D."/>
            <person name="Coupland G."/>
            <person name="Schneeberger K."/>
        </authorList>
    </citation>
    <scope>NUCLEOTIDE SEQUENCE [LARGE SCALE GENOMIC DNA]</scope>
    <source>
        <strain evidence="21">cv. Pajares</strain>
    </source>
</reference>
<comment type="similarity">
    <text evidence="1">Belongs to the protein kinase superfamily. CAMK Ser/Thr protein kinase family. CaMK subfamily.</text>
</comment>
<dbReference type="PANTHER" id="PTHR24349">
    <property type="entry name" value="SERINE/THREONINE-PROTEIN KINASE"/>
    <property type="match status" value="1"/>
</dbReference>
<keyword evidence="5" id="KW-0808">Transferase</keyword>
<evidence type="ECO:0000256" key="4">
    <source>
        <dbReference type="ARBA" id="ARBA00022553"/>
    </source>
</evidence>
<evidence type="ECO:0000256" key="15">
    <source>
        <dbReference type="PROSITE-ProRule" id="PRU10141"/>
    </source>
</evidence>
<keyword evidence="7" id="KW-0677">Repeat</keyword>
<dbReference type="Gramene" id="KFK36482">
    <property type="protein sequence ID" value="KFK36482"/>
    <property type="gene ID" value="AALP_AA4G130500"/>
</dbReference>
<evidence type="ECO:0000256" key="12">
    <source>
        <dbReference type="ARBA" id="ARBA00024334"/>
    </source>
</evidence>
<evidence type="ECO:0000256" key="8">
    <source>
        <dbReference type="ARBA" id="ARBA00022741"/>
    </source>
</evidence>
<feature type="domain" description="EF-hand" evidence="19">
    <location>
        <begin position="400"/>
        <end position="435"/>
    </location>
</feature>
<keyword evidence="11 15" id="KW-0067">ATP-binding</keyword>
<feature type="binding site" evidence="15">
    <location>
        <position position="128"/>
    </location>
    <ligand>
        <name>ATP</name>
        <dbReference type="ChEBI" id="CHEBI:30616"/>
    </ligand>
</feature>
<dbReference type="SUPFAM" id="SSF47473">
    <property type="entry name" value="EF-hand"/>
    <property type="match status" value="1"/>
</dbReference>
<dbReference type="Gene3D" id="1.10.510.10">
    <property type="entry name" value="Transferase(Phosphotransferase) domain 1"/>
    <property type="match status" value="1"/>
</dbReference>
<dbReference type="AlphaFoldDB" id="A0A087H2Y0"/>
<dbReference type="Proteomes" id="UP000029120">
    <property type="component" value="Chromosome 4"/>
</dbReference>
<dbReference type="GO" id="GO:0005509">
    <property type="term" value="F:calcium ion binding"/>
    <property type="evidence" value="ECO:0007669"/>
    <property type="project" value="InterPro"/>
</dbReference>
<evidence type="ECO:0000256" key="10">
    <source>
        <dbReference type="ARBA" id="ARBA00022837"/>
    </source>
</evidence>
<dbReference type="Gene3D" id="1.10.238.10">
    <property type="entry name" value="EF-hand"/>
    <property type="match status" value="1"/>
</dbReference>
<evidence type="ECO:0000256" key="17">
    <source>
        <dbReference type="SAM" id="MobiDB-lite"/>
    </source>
</evidence>
<dbReference type="EMBL" id="CM002872">
    <property type="protein sequence ID" value="KFK36482.1"/>
    <property type="molecule type" value="Genomic_DNA"/>
</dbReference>
<protein>
    <recommendedName>
        <fullName evidence="2">non-specific serine/threonine protein kinase</fullName>
        <ecNumber evidence="2">2.7.11.1</ecNumber>
    </recommendedName>
</protein>
<dbReference type="InterPro" id="IPR000719">
    <property type="entry name" value="Prot_kinase_dom"/>
</dbReference>
<gene>
    <name evidence="20" type="ordered locus">AALP_Aa4g130500</name>
</gene>
<name>A0A087H2Y0_ARAAL</name>
<evidence type="ECO:0000256" key="6">
    <source>
        <dbReference type="ARBA" id="ARBA00022723"/>
    </source>
</evidence>
<evidence type="ECO:0000256" key="16">
    <source>
        <dbReference type="RuleBase" id="RU000304"/>
    </source>
</evidence>
<evidence type="ECO:0000313" key="21">
    <source>
        <dbReference type="Proteomes" id="UP000029120"/>
    </source>
</evidence>
<dbReference type="Pfam" id="PF00069">
    <property type="entry name" value="Pkinase"/>
    <property type="match status" value="1"/>
</dbReference>
<accession>A0A087H2Y0</accession>
<evidence type="ECO:0000256" key="7">
    <source>
        <dbReference type="ARBA" id="ARBA00022737"/>
    </source>
</evidence>
<organism evidence="20 21">
    <name type="scientific">Arabis alpina</name>
    <name type="common">Alpine rock-cress</name>
    <dbReference type="NCBI Taxonomy" id="50452"/>
    <lineage>
        <taxon>Eukaryota</taxon>
        <taxon>Viridiplantae</taxon>
        <taxon>Streptophyta</taxon>
        <taxon>Embryophyta</taxon>
        <taxon>Tracheophyta</taxon>
        <taxon>Spermatophyta</taxon>
        <taxon>Magnoliopsida</taxon>
        <taxon>eudicotyledons</taxon>
        <taxon>Gunneridae</taxon>
        <taxon>Pentapetalae</taxon>
        <taxon>rosids</taxon>
        <taxon>malvids</taxon>
        <taxon>Brassicales</taxon>
        <taxon>Brassicaceae</taxon>
        <taxon>Arabideae</taxon>
        <taxon>Arabis</taxon>
    </lineage>
</organism>
<keyword evidence="6" id="KW-0479">Metal-binding</keyword>
<evidence type="ECO:0000256" key="5">
    <source>
        <dbReference type="ARBA" id="ARBA00022679"/>
    </source>
</evidence>
<dbReference type="InterPro" id="IPR002048">
    <property type="entry name" value="EF_hand_dom"/>
</dbReference>
<dbReference type="FunFam" id="1.10.510.10:FF:000249">
    <property type="entry name" value="Calcium-dependent protein kinase SK5"/>
    <property type="match status" value="1"/>
</dbReference>
<dbReference type="Gene3D" id="3.30.200.20">
    <property type="entry name" value="Phosphorylase Kinase, domain 1"/>
    <property type="match status" value="1"/>
</dbReference>
<feature type="compositionally biased region" description="Basic and acidic residues" evidence="17">
    <location>
        <begin position="1"/>
        <end position="13"/>
    </location>
</feature>
<feature type="compositionally biased region" description="Basic and acidic residues" evidence="17">
    <location>
        <begin position="20"/>
        <end position="55"/>
    </location>
</feature>
<dbReference type="InterPro" id="IPR011992">
    <property type="entry name" value="EF-hand-dom_pair"/>
</dbReference>
<evidence type="ECO:0000256" key="1">
    <source>
        <dbReference type="ARBA" id="ARBA00005354"/>
    </source>
</evidence>
<keyword evidence="3 16" id="KW-0723">Serine/threonine-protein kinase</keyword>
<dbReference type="InterPro" id="IPR011009">
    <property type="entry name" value="Kinase-like_dom_sf"/>
</dbReference>
<comment type="similarity">
    <text evidence="12">Belongs to the protein kinase superfamily. Ser/Thr protein kinase family. CDPK subfamily.</text>
</comment>
<keyword evidence="8 15" id="KW-0547">Nucleotide-binding</keyword>